<dbReference type="Pfam" id="PF10138">
    <property type="entry name" value="vWA-TerF-like"/>
    <property type="match status" value="1"/>
</dbReference>
<dbReference type="SUPFAM" id="SSF53300">
    <property type="entry name" value="vWA-like"/>
    <property type="match status" value="1"/>
</dbReference>
<dbReference type="PANTHER" id="PTHR32097">
    <property type="entry name" value="CAMP-BINDING PROTEIN 1-RELATED"/>
    <property type="match status" value="1"/>
</dbReference>
<dbReference type="InterPro" id="IPR036465">
    <property type="entry name" value="vWFA_dom_sf"/>
</dbReference>
<proteinExistence type="inferred from homology"/>
<dbReference type="Proteomes" id="UP000707731">
    <property type="component" value="Unassembled WGS sequence"/>
</dbReference>
<evidence type="ECO:0000313" key="4">
    <source>
        <dbReference type="EMBL" id="MBF6356483.1"/>
    </source>
</evidence>
<comment type="caution">
    <text evidence="4">The sequence shown here is derived from an EMBL/GenBank/DDBJ whole genome shotgun (WGS) entry which is preliminary data.</text>
</comment>
<dbReference type="EMBL" id="JADLQN010000003">
    <property type="protein sequence ID" value="MBF6356483.1"/>
    <property type="molecule type" value="Genomic_DNA"/>
</dbReference>
<dbReference type="CDD" id="cd06974">
    <property type="entry name" value="TerD_like"/>
    <property type="match status" value="1"/>
</dbReference>
<gene>
    <name evidence="4" type="ORF">IU449_18360</name>
</gene>
<dbReference type="Gene3D" id="2.60.60.30">
    <property type="entry name" value="sav2460 like domains"/>
    <property type="match status" value="1"/>
</dbReference>
<organism evidence="4 5">
    <name type="scientific">Nocardia higoensis</name>
    <dbReference type="NCBI Taxonomy" id="228599"/>
    <lineage>
        <taxon>Bacteria</taxon>
        <taxon>Bacillati</taxon>
        <taxon>Actinomycetota</taxon>
        <taxon>Actinomycetes</taxon>
        <taxon>Mycobacteriales</taxon>
        <taxon>Nocardiaceae</taxon>
        <taxon>Nocardia</taxon>
    </lineage>
</organism>
<protein>
    <submittedName>
        <fullName evidence="4">VWA domain-containing protein</fullName>
    </submittedName>
</protein>
<dbReference type="InterPro" id="IPR051324">
    <property type="entry name" value="Stress/Tellurium_Resist"/>
</dbReference>
<feature type="domain" description="TerD" evidence="2">
    <location>
        <begin position="21"/>
        <end position="156"/>
    </location>
</feature>
<evidence type="ECO:0000259" key="2">
    <source>
        <dbReference type="Pfam" id="PF02342"/>
    </source>
</evidence>
<reference evidence="4 5" key="1">
    <citation type="submission" date="2020-10" db="EMBL/GenBank/DDBJ databases">
        <title>Identification of Nocardia species via Next-generation sequencing and recognition of intraspecies genetic diversity.</title>
        <authorList>
            <person name="Li P."/>
            <person name="Li P."/>
            <person name="Lu B."/>
        </authorList>
    </citation>
    <scope>NUCLEOTIDE SEQUENCE [LARGE SCALE GENOMIC DNA]</scope>
    <source>
        <strain evidence="4 5">BJ06-0143</strain>
    </source>
</reference>
<evidence type="ECO:0000256" key="1">
    <source>
        <dbReference type="ARBA" id="ARBA00008775"/>
    </source>
</evidence>
<comment type="similarity">
    <text evidence="1">Belongs to the CAPAB/TerDEXZ family.</text>
</comment>
<accession>A0ABS0DDD3</accession>
<feature type="domain" description="vWA found in TerF C terminus" evidence="3">
    <location>
        <begin position="215"/>
        <end position="416"/>
    </location>
</feature>
<sequence>MKGQNSALPASEITISVQVAAPVDVSALLVTASGKVRSDNDFVFYNNPTGPGVRLTPGAAGSAASLSISTSAIPAEIAEVRAVITLDDQSATFRHLPAPLAIVADKFGNPLFHFRVEQLTEESVLIAFELYRRDGTWKVRAIGQGYAGGFAELVTAHGIVVDEPPTISPLPTAARPLVRFVPGENLLSLEKRRQLNLRKEAVLDVLTTKGAQDERARIVLVIDKTGSMGALYRMGVIHRVVQRMVPVAIQLDDDGKLEPYLYAKDFASLPPVTIEGAEQWCDTYLHMAGRHGGIDYARIGGVNNEIPIMREIIDTLDPTIDPTLVLFFTDGGFNQKSKIAALLREASCLPIFWQFIGLGAANYGLLRALDTMDGRVVDNAGFFDVDDIDRIADEDLYRRLLGEFPDWLRAARAAGVLRR</sequence>
<name>A0ABS0DDD3_9NOCA</name>
<keyword evidence="5" id="KW-1185">Reference proteome</keyword>
<dbReference type="InterPro" id="IPR019303">
    <property type="entry name" value="vWA_TerF_C"/>
</dbReference>
<dbReference type="Pfam" id="PF02342">
    <property type="entry name" value="TerD"/>
    <property type="match status" value="1"/>
</dbReference>
<evidence type="ECO:0000313" key="5">
    <source>
        <dbReference type="Proteomes" id="UP000707731"/>
    </source>
</evidence>
<dbReference type="PANTHER" id="PTHR32097:SF4">
    <property type="entry name" value="GENERAL STRESS PROTEIN 16U"/>
    <property type="match status" value="1"/>
</dbReference>
<evidence type="ECO:0000259" key="3">
    <source>
        <dbReference type="Pfam" id="PF10138"/>
    </source>
</evidence>
<dbReference type="InterPro" id="IPR003325">
    <property type="entry name" value="TerD"/>
</dbReference>